<dbReference type="InterPro" id="IPR036508">
    <property type="entry name" value="Chitin-bd_dom_sf"/>
</dbReference>
<evidence type="ECO:0000256" key="8">
    <source>
        <dbReference type="ARBA" id="ARBA00023157"/>
    </source>
</evidence>
<keyword evidence="10 12" id="KW-0326">Glycosidase</keyword>
<dbReference type="PROSITE" id="PS51910">
    <property type="entry name" value="GH18_2"/>
    <property type="match status" value="1"/>
</dbReference>
<evidence type="ECO:0000259" key="17">
    <source>
        <dbReference type="PROSITE" id="PS51910"/>
    </source>
</evidence>
<dbReference type="PANTHER" id="PTHR11177:SF144">
    <property type="entry name" value="CHITINASE 5"/>
    <property type="match status" value="1"/>
</dbReference>
<dbReference type="PRINTS" id="PR01217">
    <property type="entry name" value="PRICHEXTENSN"/>
</dbReference>
<keyword evidence="8" id="KW-1015">Disulfide bond</keyword>
<dbReference type="FunFam" id="3.20.20.80:FF:000144">
    <property type="entry name" value="Chitinase"/>
    <property type="match status" value="1"/>
</dbReference>
<comment type="catalytic activity">
    <reaction evidence="1">
        <text>Random endo-hydrolysis of N-acetyl-beta-D-glucosaminide (1-&gt;4)-beta-linkages in chitin and chitodextrins.</text>
        <dbReference type="EC" id="3.2.1.14"/>
    </reaction>
</comment>
<dbReference type="InterPro" id="IPR001579">
    <property type="entry name" value="Glyco_hydro_18_chit_AS"/>
</dbReference>
<dbReference type="InterPro" id="IPR050314">
    <property type="entry name" value="Glycosyl_Hydrlase_18"/>
</dbReference>
<dbReference type="SUPFAM" id="SSF57625">
    <property type="entry name" value="Invertebrate chitin-binding proteins"/>
    <property type="match status" value="1"/>
</dbReference>
<dbReference type="PROSITE" id="PS50940">
    <property type="entry name" value="CHIT_BIND_II"/>
    <property type="match status" value="1"/>
</dbReference>
<evidence type="ECO:0000313" key="18">
    <source>
        <dbReference type="EMBL" id="UDL18258.1"/>
    </source>
</evidence>
<evidence type="ECO:0000256" key="11">
    <source>
        <dbReference type="ARBA" id="ARBA00023326"/>
    </source>
</evidence>
<evidence type="ECO:0000256" key="14">
    <source>
        <dbReference type="SAM" id="SignalP"/>
    </source>
</evidence>
<dbReference type="InterPro" id="IPR029070">
    <property type="entry name" value="Chitinase_insertion_sf"/>
</dbReference>
<dbReference type="InterPro" id="IPR002557">
    <property type="entry name" value="Chitin-bd_dom"/>
</dbReference>
<evidence type="ECO:0000256" key="13">
    <source>
        <dbReference type="SAM" id="MobiDB-lite"/>
    </source>
</evidence>
<keyword evidence="6 12" id="KW-0378">Hydrolase</keyword>
<feature type="compositionally biased region" description="Pro residues" evidence="13">
    <location>
        <begin position="489"/>
        <end position="511"/>
    </location>
</feature>
<dbReference type="PROSITE" id="PS01095">
    <property type="entry name" value="GH18_1"/>
    <property type="match status" value="1"/>
</dbReference>
<comment type="similarity">
    <text evidence="2">Belongs to the glycosyl hydrolase 18 family. Chitinase class II subfamily.</text>
</comment>
<evidence type="ECO:0000256" key="5">
    <source>
        <dbReference type="ARBA" id="ARBA00022729"/>
    </source>
</evidence>
<sequence>MQTSSISLWLLLTIIFSFADFQVVEGNSDSRIVCYFSNWAIYRPGVGKYGIDDIPVDLCTHVVYSFIGVNNQTWEVLVLDPEVDYVDNGYRNFTGLRKQYPQVKFEVAVGGWGEGGKKYSEMVAEKSRRDVFIKSVVEFIETYGFDGLDLDWEYPGAADRGGSFSDKDKFYFFVQELRRAFDAQGKGWEITMAVPVAKFRLMEGYHVPELCEDIDAIHVMSYDLRGNWAGFADTHSPLYRRPHDQYAYEKLNVNDGLQLWVDMGCSPKKLIVGVPFYGRTFTLSQGNNDHGLGTYINKEAEGGDPGNFTGARGFLAYYEICVNVTEKNGWTIKWDEYGHVPYAYKGTQWVGYEDEKSVQEKMDFIKAKGYGGAMTWAIDMDDFHGLCGEKNALMKILHKNIKGYKVPEPTFTTTPRPEWARPPSTPAQPGEYPVRPVKPGSKPPSWVPSTTTSTTPQYTQPSTSSTYWPQPSPTTTTTTKRPYEEPDTPRPFPPYRPQQPERPPTRPPPSPSTTTTTSTEAPEAPSGEPDCRQDGYRPAARCDQYYQCVYGKPILFTCKPGTVWNQIMMICDWPENSNRADCQQQFKNNSL</sequence>
<feature type="compositionally biased region" description="Low complexity" evidence="13">
    <location>
        <begin position="447"/>
        <end position="479"/>
    </location>
</feature>
<reference evidence="18" key="1">
    <citation type="submission" date="2021-03" db="EMBL/GenBank/DDBJ databases">
        <authorList>
            <person name="Peng Z."/>
        </authorList>
    </citation>
    <scope>NUCLEOTIDE SEQUENCE</scope>
</reference>
<evidence type="ECO:0000256" key="12">
    <source>
        <dbReference type="RuleBase" id="RU000489"/>
    </source>
</evidence>
<dbReference type="SMART" id="SM00636">
    <property type="entry name" value="Glyco_18"/>
    <property type="match status" value="1"/>
</dbReference>
<dbReference type="GO" id="GO:0005576">
    <property type="term" value="C:extracellular region"/>
    <property type="evidence" value="ECO:0007669"/>
    <property type="project" value="InterPro"/>
</dbReference>
<evidence type="ECO:0000256" key="2">
    <source>
        <dbReference type="ARBA" id="ARBA00009121"/>
    </source>
</evidence>
<evidence type="ECO:0000259" key="16">
    <source>
        <dbReference type="PROSITE" id="PS50940"/>
    </source>
</evidence>
<dbReference type="SUPFAM" id="SSF51445">
    <property type="entry name" value="(Trans)glycosidases"/>
    <property type="match status" value="1"/>
</dbReference>
<feature type="signal peptide" evidence="14">
    <location>
        <begin position="1"/>
        <end position="26"/>
    </location>
</feature>
<accession>A0A8K1P6M4</accession>
<evidence type="ECO:0000256" key="4">
    <source>
        <dbReference type="ARBA" id="ARBA00022669"/>
    </source>
</evidence>
<evidence type="ECO:0000256" key="9">
    <source>
        <dbReference type="ARBA" id="ARBA00023277"/>
    </source>
</evidence>
<evidence type="ECO:0000256" key="1">
    <source>
        <dbReference type="ARBA" id="ARBA00000822"/>
    </source>
</evidence>
<dbReference type="GO" id="GO:0008061">
    <property type="term" value="F:chitin binding"/>
    <property type="evidence" value="ECO:0007669"/>
    <property type="project" value="UniProtKB-KW"/>
</dbReference>
<feature type="region of interest" description="Disordered" evidence="13">
    <location>
        <begin position="406"/>
        <end position="536"/>
    </location>
</feature>
<dbReference type="InterPro" id="IPR001223">
    <property type="entry name" value="Glyco_hydro18_cat"/>
</dbReference>
<organism evidence="18">
    <name type="scientific">Bemisia tabaci</name>
    <name type="common">Sweetpotato whitefly</name>
    <name type="synonym">Aleurodes tabaci</name>
    <dbReference type="NCBI Taxonomy" id="7038"/>
    <lineage>
        <taxon>Eukaryota</taxon>
        <taxon>Metazoa</taxon>
        <taxon>Ecdysozoa</taxon>
        <taxon>Arthropoda</taxon>
        <taxon>Hexapoda</taxon>
        <taxon>Insecta</taxon>
        <taxon>Pterygota</taxon>
        <taxon>Neoptera</taxon>
        <taxon>Paraneoptera</taxon>
        <taxon>Hemiptera</taxon>
        <taxon>Sternorrhyncha</taxon>
        <taxon>Aleyrodoidea</taxon>
        <taxon>Aleyrodidae</taxon>
        <taxon>Aleyrodinae</taxon>
        <taxon>Bemisia</taxon>
    </lineage>
</organism>
<keyword evidence="9" id="KW-0119">Carbohydrate metabolism</keyword>
<feature type="domain" description="Chitin-binding type-2" evidence="16">
    <location>
        <begin position="528"/>
        <end position="584"/>
    </location>
</feature>
<dbReference type="SMART" id="SM00494">
    <property type="entry name" value="ChtBD2"/>
    <property type="match status" value="1"/>
</dbReference>
<evidence type="ECO:0000256" key="10">
    <source>
        <dbReference type="ARBA" id="ARBA00023295"/>
    </source>
</evidence>
<dbReference type="InterPro" id="IPR011583">
    <property type="entry name" value="Chitinase_II/V-like_cat"/>
</dbReference>
<keyword evidence="11" id="KW-0624">Polysaccharide degradation</keyword>
<evidence type="ECO:0000256" key="6">
    <source>
        <dbReference type="ARBA" id="ARBA00022801"/>
    </source>
</evidence>
<evidence type="ECO:0000259" key="15">
    <source>
        <dbReference type="PROSITE" id="PS50020"/>
    </source>
</evidence>
<proteinExistence type="evidence at transcript level"/>
<dbReference type="Gene3D" id="2.170.140.10">
    <property type="entry name" value="Chitin binding domain"/>
    <property type="match status" value="1"/>
</dbReference>
<feature type="domain" description="WW" evidence="15">
    <location>
        <begin position="440"/>
        <end position="473"/>
    </location>
</feature>
<dbReference type="GO" id="GO:0008843">
    <property type="term" value="F:endochitinase activity"/>
    <property type="evidence" value="ECO:0007669"/>
    <property type="project" value="UniProtKB-EC"/>
</dbReference>
<evidence type="ECO:0000256" key="3">
    <source>
        <dbReference type="ARBA" id="ARBA00012729"/>
    </source>
</evidence>
<dbReference type="Pfam" id="PF00704">
    <property type="entry name" value="Glyco_hydro_18"/>
    <property type="match status" value="1"/>
</dbReference>
<dbReference type="AlphaFoldDB" id="A0A8K1P6M4"/>
<dbReference type="FunFam" id="3.10.50.10:FF:000004">
    <property type="entry name" value="Chitinase 5"/>
    <property type="match status" value="1"/>
</dbReference>
<keyword evidence="4" id="KW-0147">Chitin-binding</keyword>
<dbReference type="InterPro" id="IPR001202">
    <property type="entry name" value="WW_dom"/>
</dbReference>
<protein>
    <recommendedName>
        <fullName evidence="3">chitinase</fullName>
        <ecNumber evidence="3">3.2.1.14</ecNumber>
    </recommendedName>
</protein>
<dbReference type="Gene3D" id="3.10.50.10">
    <property type="match status" value="1"/>
</dbReference>
<dbReference type="Pfam" id="PF01607">
    <property type="entry name" value="CBM_14"/>
    <property type="match status" value="1"/>
</dbReference>
<name>A0A8K1P6M4_BEMTA</name>
<keyword evidence="5 14" id="KW-0732">Signal</keyword>
<feature type="compositionally biased region" description="Low complexity" evidence="13">
    <location>
        <begin position="407"/>
        <end position="417"/>
    </location>
</feature>
<feature type="domain" description="GH18" evidence="17">
    <location>
        <begin position="30"/>
        <end position="404"/>
    </location>
</feature>
<keyword evidence="7" id="KW-0146">Chitin degradation</keyword>
<dbReference type="Gene3D" id="3.20.20.80">
    <property type="entry name" value="Glycosidases"/>
    <property type="match status" value="1"/>
</dbReference>
<feature type="compositionally biased region" description="Low complexity" evidence="13">
    <location>
        <begin position="512"/>
        <end position="526"/>
    </location>
</feature>
<dbReference type="EC" id="3.2.1.14" evidence="3"/>
<dbReference type="InterPro" id="IPR017853">
    <property type="entry name" value="GH"/>
</dbReference>
<dbReference type="GO" id="GO:0006032">
    <property type="term" value="P:chitin catabolic process"/>
    <property type="evidence" value="ECO:0007669"/>
    <property type="project" value="UniProtKB-KW"/>
</dbReference>
<dbReference type="SUPFAM" id="SSF54556">
    <property type="entry name" value="Chitinase insertion domain"/>
    <property type="match status" value="1"/>
</dbReference>
<feature type="chain" id="PRO_5035433581" description="chitinase" evidence="14">
    <location>
        <begin position="27"/>
        <end position="591"/>
    </location>
</feature>
<evidence type="ECO:0000256" key="7">
    <source>
        <dbReference type="ARBA" id="ARBA00023024"/>
    </source>
</evidence>
<dbReference type="PROSITE" id="PS50020">
    <property type="entry name" value="WW_DOMAIN_2"/>
    <property type="match status" value="1"/>
</dbReference>
<dbReference type="GO" id="GO:0000272">
    <property type="term" value="P:polysaccharide catabolic process"/>
    <property type="evidence" value="ECO:0007669"/>
    <property type="project" value="UniProtKB-KW"/>
</dbReference>
<dbReference type="EMBL" id="MW699021">
    <property type="protein sequence ID" value="UDL18258.1"/>
    <property type="molecule type" value="mRNA"/>
</dbReference>
<dbReference type="PANTHER" id="PTHR11177">
    <property type="entry name" value="CHITINASE"/>
    <property type="match status" value="1"/>
</dbReference>